<dbReference type="InterPro" id="IPR038937">
    <property type="entry name" value="RopGEF"/>
</dbReference>
<gene>
    <name evidence="5" type="ORF">ANE_LOCUS3783</name>
</gene>
<dbReference type="InterPro" id="IPR005512">
    <property type="entry name" value="PRONE_dom"/>
</dbReference>
<evidence type="ECO:0000256" key="1">
    <source>
        <dbReference type="ARBA" id="ARBA00022658"/>
    </source>
</evidence>
<accession>A0A565AVA6</accession>
<dbReference type="EMBL" id="CABITT030000001">
    <property type="protein sequence ID" value="VVA93338.1"/>
    <property type="molecule type" value="Genomic_DNA"/>
</dbReference>
<keyword evidence="6" id="KW-1185">Reference proteome</keyword>
<comment type="caution">
    <text evidence="5">The sequence shown here is derived from an EMBL/GenBank/DDBJ whole genome shotgun (WGS) entry which is preliminary data.</text>
</comment>
<dbReference type="PANTHER" id="PTHR33101:SF2">
    <property type="entry name" value="ROP GUANINE NUCLEOTIDE EXCHANGE FACTOR 14"/>
    <property type="match status" value="1"/>
</dbReference>
<keyword evidence="1 2" id="KW-0344">Guanine-nucleotide releasing factor</keyword>
<feature type="region of interest" description="Disordered" evidence="3">
    <location>
        <begin position="94"/>
        <end position="113"/>
    </location>
</feature>
<dbReference type="PROSITE" id="PS51334">
    <property type="entry name" value="PRONE"/>
    <property type="match status" value="1"/>
</dbReference>
<evidence type="ECO:0000259" key="4">
    <source>
        <dbReference type="PROSITE" id="PS51334"/>
    </source>
</evidence>
<protein>
    <recommendedName>
        <fullName evidence="4">PRONE domain-containing protein</fullName>
    </recommendedName>
</protein>
<proteinExistence type="predicted"/>
<dbReference type="Gene3D" id="1.20.58.2010">
    <property type="entry name" value="PRONE domain, subdomain 1"/>
    <property type="match status" value="2"/>
</dbReference>
<evidence type="ECO:0000256" key="3">
    <source>
        <dbReference type="SAM" id="MobiDB-lite"/>
    </source>
</evidence>
<dbReference type="Pfam" id="PF03759">
    <property type="entry name" value="PRONE"/>
    <property type="match status" value="3"/>
</dbReference>
<dbReference type="OrthoDB" id="1053009at2759"/>
<evidence type="ECO:0000256" key="2">
    <source>
        <dbReference type="PROSITE-ProRule" id="PRU00663"/>
    </source>
</evidence>
<name>A0A565AVA6_9BRAS</name>
<sequence>MSAEFAASIFGELWKLKPFARRRNRNGEGNMDWLLSPTNYMIELVPSKQNDSNGRSLEIMTPKAARADIHMNLPALQKLDSMLIRGRNKGTNESKRWWLPSPQVPKPGLSNSGRKKLLEKGKVVYQVFKATKSINENILLEMPLPAIIKEAIPKILQLTSCKVHHQGCSFKTVTTQDFRDGTPWSFAKDPLSETGRNESVLNRAEALRYQIKSKHRNLPQSFLDATKIQYGKNGLELFSADNAKASSVSTTPSRCSRVWCLSKVPSDASP</sequence>
<evidence type="ECO:0000313" key="5">
    <source>
        <dbReference type="EMBL" id="VVA93338.1"/>
    </source>
</evidence>
<dbReference type="GO" id="GO:0005085">
    <property type="term" value="F:guanyl-nucleotide exchange factor activity"/>
    <property type="evidence" value="ECO:0007669"/>
    <property type="project" value="UniProtKB-UniRule"/>
</dbReference>
<dbReference type="AlphaFoldDB" id="A0A565AVA6"/>
<organism evidence="5 6">
    <name type="scientific">Arabis nemorensis</name>
    <dbReference type="NCBI Taxonomy" id="586526"/>
    <lineage>
        <taxon>Eukaryota</taxon>
        <taxon>Viridiplantae</taxon>
        <taxon>Streptophyta</taxon>
        <taxon>Embryophyta</taxon>
        <taxon>Tracheophyta</taxon>
        <taxon>Spermatophyta</taxon>
        <taxon>Magnoliopsida</taxon>
        <taxon>eudicotyledons</taxon>
        <taxon>Gunneridae</taxon>
        <taxon>Pentapetalae</taxon>
        <taxon>rosids</taxon>
        <taxon>malvids</taxon>
        <taxon>Brassicales</taxon>
        <taxon>Brassicaceae</taxon>
        <taxon>Arabideae</taxon>
        <taxon>Arabis</taxon>
    </lineage>
</organism>
<dbReference type="Proteomes" id="UP000489600">
    <property type="component" value="Unassembled WGS sequence"/>
</dbReference>
<evidence type="ECO:0000313" key="6">
    <source>
        <dbReference type="Proteomes" id="UP000489600"/>
    </source>
</evidence>
<reference evidence="5" key="1">
    <citation type="submission" date="2019-07" db="EMBL/GenBank/DDBJ databases">
        <authorList>
            <person name="Dittberner H."/>
        </authorList>
    </citation>
    <scope>NUCLEOTIDE SEQUENCE [LARGE SCALE GENOMIC DNA]</scope>
</reference>
<feature type="domain" description="PRONE" evidence="4">
    <location>
        <begin position="1"/>
        <end position="270"/>
    </location>
</feature>
<dbReference type="PANTHER" id="PTHR33101">
    <property type="entry name" value="ROP GUANINE NUCLEOTIDE EXCHANGE FACTOR 1"/>
    <property type="match status" value="1"/>
</dbReference>